<reference evidence="8" key="1">
    <citation type="submission" date="2007-04" db="EMBL/GenBank/DDBJ databases">
        <title>Annotation of Pediculus humanus corporis strain USDA.</title>
        <authorList>
            <person name="Kirkness E."/>
            <person name="Hannick L."/>
            <person name="Hass B."/>
            <person name="Bruggner R."/>
            <person name="Lawson D."/>
            <person name="Bidwell S."/>
            <person name="Joardar V."/>
            <person name="Caler E."/>
            <person name="Walenz B."/>
            <person name="Inman J."/>
            <person name="Schobel S."/>
            <person name="Galinsky K."/>
            <person name="Amedeo P."/>
            <person name="Strausberg R."/>
        </authorList>
    </citation>
    <scope>NUCLEOTIDE SEQUENCE</scope>
    <source>
        <strain evidence="8">USDA</strain>
    </source>
</reference>
<evidence type="ECO:0000256" key="2">
    <source>
        <dbReference type="ARBA" id="ARBA00007299"/>
    </source>
</evidence>
<dbReference type="Pfam" id="PF22062">
    <property type="entry name" value="OB_DPOA2"/>
    <property type="match status" value="1"/>
</dbReference>
<dbReference type="VEuPathDB" id="VectorBase:PHUM003740"/>
<dbReference type="HOGENOM" id="CLU_014923_3_1_1"/>
<dbReference type="STRING" id="121224.E0V945"/>
<keyword evidence="10" id="KW-1185">Reference proteome</keyword>
<dbReference type="FunCoup" id="E0V945">
    <property type="interactions" value="1130"/>
</dbReference>
<proteinExistence type="inferred from homology"/>
<dbReference type="GO" id="GO:0005658">
    <property type="term" value="C:alpha DNA polymerase:primase complex"/>
    <property type="evidence" value="ECO:0007669"/>
    <property type="project" value="TreeGrafter"/>
</dbReference>
<accession>E0V945</accession>
<dbReference type="GO" id="GO:0006270">
    <property type="term" value="P:DNA replication initiation"/>
    <property type="evidence" value="ECO:0007669"/>
    <property type="project" value="TreeGrafter"/>
</dbReference>
<dbReference type="EnsemblMetazoa" id="PHUM003740-RA">
    <property type="protein sequence ID" value="PHUM003740-PA"/>
    <property type="gene ID" value="PHUM003740"/>
</dbReference>
<dbReference type="InParanoid" id="E0V945"/>
<dbReference type="PANTHER" id="PTHR23061:SF12">
    <property type="entry name" value="DNA POLYMERASE ALPHA SUBUNIT B"/>
    <property type="match status" value="1"/>
</dbReference>
<evidence type="ECO:0000313" key="10">
    <source>
        <dbReference type="Proteomes" id="UP000009046"/>
    </source>
</evidence>
<evidence type="ECO:0000259" key="7">
    <source>
        <dbReference type="Pfam" id="PF22062"/>
    </source>
</evidence>
<feature type="domain" description="DNA polymerase alpha/delta/epsilon subunit B" evidence="6">
    <location>
        <begin position="232"/>
        <end position="419"/>
    </location>
</feature>
<dbReference type="InterPro" id="IPR054300">
    <property type="entry name" value="OB_DPOA2"/>
</dbReference>
<evidence type="ECO:0000256" key="5">
    <source>
        <dbReference type="ARBA" id="ARBA00023242"/>
    </source>
</evidence>
<dbReference type="AlphaFoldDB" id="E0V945"/>
<dbReference type="OrthoDB" id="336885at2759"/>
<dbReference type="GO" id="GO:0003677">
    <property type="term" value="F:DNA binding"/>
    <property type="evidence" value="ECO:0007669"/>
    <property type="project" value="InterPro"/>
</dbReference>
<evidence type="ECO:0000256" key="3">
    <source>
        <dbReference type="ARBA" id="ARBA00018596"/>
    </source>
</evidence>
<gene>
    <name evidence="9" type="primary">8233400</name>
    <name evidence="8" type="ORF">Phum_PHUM003740</name>
</gene>
<dbReference type="PANTHER" id="PTHR23061">
    <property type="entry name" value="DNA POLYMERASE 2 ALPHA 70 KDA SUBUNIT"/>
    <property type="match status" value="1"/>
</dbReference>
<organism>
    <name type="scientific">Pediculus humanus subsp. corporis</name>
    <name type="common">Body louse</name>
    <dbReference type="NCBI Taxonomy" id="121224"/>
    <lineage>
        <taxon>Eukaryota</taxon>
        <taxon>Metazoa</taxon>
        <taxon>Ecdysozoa</taxon>
        <taxon>Arthropoda</taxon>
        <taxon>Hexapoda</taxon>
        <taxon>Insecta</taxon>
        <taxon>Pterygota</taxon>
        <taxon>Neoptera</taxon>
        <taxon>Paraneoptera</taxon>
        <taxon>Psocodea</taxon>
        <taxon>Troctomorpha</taxon>
        <taxon>Phthiraptera</taxon>
        <taxon>Anoplura</taxon>
        <taxon>Pediculidae</taxon>
        <taxon>Pediculus</taxon>
    </lineage>
</organism>
<protein>
    <recommendedName>
        <fullName evidence="3">DNA polymerase alpha subunit B</fullName>
    </recommendedName>
</protein>
<dbReference type="InterPro" id="IPR007185">
    <property type="entry name" value="DNA_pol_a/d/e_bsu"/>
</dbReference>
<dbReference type="InterPro" id="IPR016722">
    <property type="entry name" value="DNA_pol_alpha_bsu"/>
</dbReference>
<evidence type="ECO:0000313" key="8">
    <source>
        <dbReference type="EMBL" id="EEB09901.1"/>
    </source>
</evidence>
<sequence length="460" mass="51097">MRDGQEIPGGGGGGVSGGGGIKRKYNYDKSPQATFSPASYSPTILTPSAKYISRTNAGTIVFRYNDDETERNWKCENGFTAKIKNMVENSIYYYMHNSLTDYLDYWNDNIEKIGKLIIGKYSLEEEMPMNHRGVTPFILVGRIACDGEGRLKSKNILLEGTSDNASGTSVDLDLSVLPKYSIFPGQVVAAEVYSLTKERLVVKQLYTDTNLNFFKPYELTKGGGGGGGPLSVMVASGPYTPSDSMTYQPLLDLMKEVVNVEPHALILTGPFIESDHPVFSENMLAETMEDFLEKIMEKIMKPIERLKTQVIIINSYKELTSPMVFPTPEMILKCTKSYPKLHLFPDPCLFSLDDVVFGVTSTDDGGRLSRLAKHILHQKSFYPLAPAKDVPLDPTLMDHVKLDVAPHILILPSDLRYFIQKVENCTVVVNPERLAKGLIGGTYARLIINKNDVIGNIVKI</sequence>
<dbReference type="CTD" id="8233400"/>
<reference evidence="9" key="3">
    <citation type="submission" date="2020-05" db="UniProtKB">
        <authorList>
            <consortium name="EnsemblMetazoa"/>
        </authorList>
    </citation>
    <scope>IDENTIFICATION</scope>
    <source>
        <strain evidence="9">USDA</strain>
    </source>
</reference>
<dbReference type="Proteomes" id="UP000009046">
    <property type="component" value="Unassembled WGS sequence"/>
</dbReference>
<name>E0V945_PEDHC</name>
<dbReference type="EMBL" id="AAZO01000045">
    <property type="status" value="NOT_ANNOTATED_CDS"/>
    <property type="molecule type" value="Genomic_DNA"/>
</dbReference>
<dbReference type="OMA" id="RYNDDET"/>
<evidence type="ECO:0000256" key="4">
    <source>
        <dbReference type="ARBA" id="ARBA00022705"/>
    </source>
</evidence>
<comment type="similarity">
    <text evidence="2">Belongs to the DNA polymerase alpha subunit B family.</text>
</comment>
<evidence type="ECO:0000256" key="1">
    <source>
        <dbReference type="ARBA" id="ARBA00004123"/>
    </source>
</evidence>
<dbReference type="RefSeq" id="XP_002422639.1">
    <property type="nucleotide sequence ID" value="XM_002422594.1"/>
</dbReference>
<dbReference type="Pfam" id="PF04042">
    <property type="entry name" value="DNA_pol_E_B"/>
    <property type="match status" value="1"/>
</dbReference>
<dbReference type="PIRSF" id="PIRSF018300">
    <property type="entry name" value="DNA_pol_alph_2"/>
    <property type="match status" value="1"/>
</dbReference>
<dbReference type="Gene3D" id="3.60.21.60">
    <property type="match status" value="2"/>
</dbReference>
<dbReference type="EMBL" id="DS234988">
    <property type="protein sequence ID" value="EEB09901.1"/>
    <property type="molecule type" value="Genomic_DNA"/>
</dbReference>
<dbReference type="KEGG" id="phu:Phum_PHUM003740"/>
<dbReference type="eggNOG" id="KOG1625">
    <property type="taxonomic scope" value="Eukaryota"/>
</dbReference>
<comment type="subcellular location">
    <subcellularLocation>
        <location evidence="1">Nucleus</location>
    </subcellularLocation>
</comment>
<feature type="domain" description="DNA polymerase alpha subunit B OB" evidence="7">
    <location>
        <begin position="107"/>
        <end position="206"/>
    </location>
</feature>
<evidence type="ECO:0000259" key="6">
    <source>
        <dbReference type="Pfam" id="PF04042"/>
    </source>
</evidence>
<reference evidence="8" key="2">
    <citation type="submission" date="2007-04" db="EMBL/GenBank/DDBJ databases">
        <title>The genome of the human body louse.</title>
        <authorList>
            <consortium name="The Human Body Louse Genome Consortium"/>
            <person name="Kirkness E."/>
            <person name="Walenz B."/>
            <person name="Hass B."/>
            <person name="Bruggner R."/>
            <person name="Strausberg R."/>
        </authorList>
    </citation>
    <scope>NUCLEOTIDE SEQUENCE</scope>
    <source>
        <strain evidence="8">USDA</strain>
    </source>
</reference>
<dbReference type="GeneID" id="8233400"/>
<evidence type="ECO:0000313" key="9">
    <source>
        <dbReference type="EnsemblMetazoa" id="PHUM003740-PA"/>
    </source>
</evidence>
<keyword evidence="5" id="KW-0539">Nucleus</keyword>
<keyword evidence="4" id="KW-0235">DNA replication</keyword>